<feature type="domain" description="N-acetyltransferase" evidence="1">
    <location>
        <begin position="1"/>
        <end position="135"/>
    </location>
</feature>
<dbReference type="InterPro" id="IPR000182">
    <property type="entry name" value="GNAT_dom"/>
</dbReference>
<dbReference type="EMBL" id="JASJEU010000014">
    <property type="protein sequence ID" value="MDJ1650708.1"/>
    <property type="molecule type" value="Genomic_DNA"/>
</dbReference>
<dbReference type="RefSeq" id="WP_283832052.1">
    <property type="nucleotide sequence ID" value="NZ_JASJEU010000014.1"/>
</dbReference>
<accession>A0ABT7DMH5</accession>
<evidence type="ECO:0000313" key="2">
    <source>
        <dbReference type="EMBL" id="MDJ1650708.1"/>
    </source>
</evidence>
<organism evidence="2 3">
    <name type="scientific">Gordonibacter faecis</name>
    <dbReference type="NCBI Taxonomy" id="3047475"/>
    <lineage>
        <taxon>Bacteria</taxon>
        <taxon>Bacillati</taxon>
        <taxon>Actinomycetota</taxon>
        <taxon>Coriobacteriia</taxon>
        <taxon>Eggerthellales</taxon>
        <taxon>Eggerthellaceae</taxon>
        <taxon>Gordonibacter</taxon>
    </lineage>
</organism>
<gene>
    <name evidence="2" type="ORF">QNJ86_07830</name>
</gene>
<dbReference type="InterPro" id="IPR016181">
    <property type="entry name" value="Acyl_CoA_acyltransferase"/>
</dbReference>
<dbReference type="SUPFAM" id="SSF55729">
    <property type="entry name" value="Acyl-CoA N-acyltransferases (Nat)"/>
    <property type="match status" value="1"/>
</dbReference>
<dbReference type="CDD" id="cd04301">
    <property type="entry name" value="NAT_SF"/>
    <property type="match status" value="1"/>
</dbReference>
<evidence type="ECO:0000259" key="1">
    <source>
        <dbReference type="PROSITE" id="PS51186"/>
    </source>
</evidence>
<keyword evidence="3" id="KW-1185">Reference proteome</keyword>
<sequence>MAGELFHLRDPRPEEKAVLDAYANAEGMDAIPSLEGVRVAANEDDEVVGFMRLAISDEDIAFVNPIITHETWRGFGVGRALMEEALERYGELRLVSRGGSIPFYQALGFEAIPWEDIEMTMVDDCDHCDMRKECGPLPMGKKLG</sequence>
<protein>
    <submittedName>
        <fullName evidence="2">GNAT family N-acetyltransferase</fullName>
    </submittedName>
</protein>
<dbReference type="PROSITE" id="PS51186">
    <property type="entry name" value="GNAT"/>
    <property type="match status" value="1"/>
</dbReference>
<evidence type="ECO:0000313" key="3">
    <source>
        <dbReference type="Proteomes" id="UP001232750"/>
    </source>
</evidence>
<reference evidence="2 3" key="1">
    <citation type="submission" date="2023-05" db="EMBL/GenBank/DDBJ databases">
        <title>Gordonibacter KGMB12511T sp. nov., isolated from faeces of healthy Korean.</title>
        <authorList>
            <person name="Kim H.S."/>
            <person name="Kim J.-S."/>
            <person name="Suh M.K."/>
            <person name="Eom M.K."/>
            <person name="Do H.E."/>
            <person name="Lee J.-S."/>
        </authorList>
    </citation>
    <scope>NUCLEOTIDE SEQUENCE [LARGE SCALE GENOMIC DNA]</scope>
    <source>
        <strain evidence="2 3">KGMB12511</strain>
    </source>
</reference>
<comment type="caution">
    <text evidence="2">The sequence shown here is derived from an EMBL/GenBank/DDBJ whole genome shotgun (WGS) entry which is preliminary data.</text>
</comment>
<dbReference type="Gene3D" id="3.40.630.30">
    <property type="match status" value="1"/>
</dbReference>
<dbReference type="Proteomes" id="UP001232750">
    <property type="component" value="Unassembled WGS sequence"/>
</dbReference>
<dbReference type="Pfam" id="PF13508">
    <property type="entry name" value="Acetyltransf_7"/>
    <property type="match status" value="1"/>
</dbReference>
<name>A0ABT7DMH5_9ACTN</name>
<proteinExistence type="predicted"/>